<dbReference type="RefSeq" id="XP_006688268.1">
    <property type="nucleotide sequence ID" value="XM_006688205.1"/>
</dbReference>
<feature type="region of interest" description="Disordered" evidence="2">
    <location>
        <begin position="527"/>
        <end position="605"/>
    </location>
</feature>
<feature type="compositionally biased region" description="Polar residues" evidence="2">
    <location>
        <begin position="527"/>
        <end position="546"/>
    </location>
</feature>
<feature type="compositionally biased region" description="Polar residues" evidence="2">
    <location>
        <begin position="652"/>
        <end position="667"/>
    </location>
</feature>
<proteinExistence type="predicted"/>
<reference evidence="3 4" key="1">
    <citation type="journal article" date="2011" name="Proc. Natl. Acad. Sci. U.S.A.">
        <title>Comparative genomics of xylose-fermenting fungi for enhanced biofuel production.</title>
        <authorList>
            <person name="Wohlbach D.J."/>
            <person name="Kuo A."/>
            <person name="Sato T.K."/>
            <person name="Potts K.M."/>
            <person name="Salamov A.A."/>
            <person name="LaButti K.M."/>
            <person name="Sun H."/>
            <person name="Clum A."/>
            <person name="Pangilinan J.L."/>
            <person name="Lindquist E.A."/>
            <person name="Lucas S."/>
            <person name="Lapidus A."/>
            <person name="Jin M."/>
            <person name="Gunawan C."/>
            <person name="Balan V."/>
            <person name="Dale B.E."/>
            <person name="Jeffries T.W."/>
            <person name="Zinkel R."/>
            <person name="Barry K.W."/>
            <person name="Grigoriev I.V."/>
            <person name="Gasch A.P."/>
        </authorList>
    </citation>
    <scope>NUCLEOTIDE SEQUENCE [LARGE SCALE GENOMIC DNA]</scope>
    <source>
        <strain evidence="4">ATCC 10573 / BCRC 21748 / CBS 615 / JCM 9827 / NBRC 10315 / NRRL Y-1498 / VKM Y-70</strain>
    </source>
</reference>
<protein>
    <submittedName>
        <fullName evidence="3">Uncharacterized protein</fullName>
    </submittedName>
</protein>
<dbReference type="KEGG" id="cten:18250463"/>
<evidence type="ECO:0000313" key="3">
    <source>
        <dbReference type="EMBL" id="EGV62098.1"/>
    </source>
</evidence>
<dbReference type="EMBL" id="GL996527">
    <property type="protein sequence ID" value="EGV62098.1"/>
    <property type="molecule type" value="Genomic_DNA"/>
</dbReference>
<keyword evidence="4" id="KW-1185">Reference proteome</keyword>
<dbReference type="HOGENOM" id="CLU_004904_0_0_1"/>
<evidence type="ECO:0000256" key="2">
    <source>
        <dbReference type="SAM" id="MobiDB-lite"/>
    </source>
</evidence>
<feature type="compositionally biased region" description="Polar residues" evidence="2">
    <location>
        <begin position="956"/>
        <end position="973"/>
    </location>
</feature>
<feature type="compositionally biased region" description="Polar residues" evidence="2">
    <location>
        <begin position="589"/>
        <end position="605"/>
    </location>
</feature>
<feature type="compositionally biased region" description="Low complexity" evidence="2">
    <location>
        <begin position="637"/>
        <end position="651"/>
    </location>
</feature>
<dbReference type="Proteomes" id="UP000000707">
    <property type="component" value="Unassembled WGS sequence"/>
</dbReference>
<feature type="compositionally biased region" description="Polar residues" evidence="2">
    <location>
        <begin position="554"/>
        <end position="565"/>
    </location>
</feature>
<dbReference type="eggNOG" id="ENOG502S6M4">
    <property type="taxonomic scope" value="Eukaryota"/>
</dbReference>
<gene>
    <name evidence="3" type="ORF">CANTEDRAFT_94983</name>
</gene>
<organism evidence="4">
    <name type="scientific">Candida tenuis (strain ATCC 10573 / BCRC 21748 / CBS 615 / JCM 9827 / NBRC 10315 / NRRL Y-1498 / VKM Y-70)</name>
    <name type="common">Yeast</name>
    <name type="synonym">Yamadazyma tenuis</name>
    <dbReference type="NCBI Taxonomy" id="590646"/>
    <lineage>
        <taxon>Eukaryota</taxon>
        <taxon>Fungi</taxon>
        <taxon>Dikarya</taxon>
        <taxon>Ascomycota</taxon>
        <taxon>Saccharomycotina</taxon>
        <taxon>Pichiomycetes</taxon>
        <taxon>Debaryomycetaceae</taxon>
        <taxon>Yamadazyma</taxon>
    </lineage>
</organism>
<feature type="region of interest" description="Disordered" evidence="2">
    <location>
        <begin position="637"/>
        <end position="667"/>
    </location>
</feature>
<evidence type="ECO:0000256" key="1">
    <source>
        <dbReference type="SAM" id="Coils"/>
    </source>
</evidence>
<name>G3BAS4_CANTC</name>
<accession>G3BAS4</accession>
<sequence length="1096" mass="121985">MDAGTAAYTNKTRSPNTHRGDFGNNPVASHQQMYQSQYTSTNDLISPNFSMTSQSHMPGSRKASMTSVSAMSMNKLFRRNKGVDGGMAQFDEEKGADIQDLTGSVSFDDISHIRDRGPYGMTGTKTLDTTPIIPMVSTGGSSKNNIQYRKQMNHQMKMHLTNGARAMSLAGGNPMSNQNQDPRAMSFNSFSNGNPPRTMSMGMPQGSSTPNGPRAMSLRTGNPMQGYMPSGVPIHMNQMQMGMNPNMPRSMSMTNQNPMMNGVPMHGQMNARIPMNGMPTTNSQMVNGQSYGQPMMNGQMMSGQMMNGQMMSGQMMNGQMMNGQMYGQPMMNGYPMNGHPNGQMNSQIYVQGGNLSTPDNHNSSDSLMNVVEEREEEDQHTLNDVNSQTSKSRRIPPPLALEENEDDDDMVYKFDNEEDTDAFSLSRKSTLKKSNSMRLRKLNLFNNNDIEEETLPNTPTNSSPLNGYVNSNETSPSFNIRQSREMDVLSKSGSDEINKHLYGNQDKFNQLGATAVNESTSSDVYYTANDLNSPTKNLPSPNIRDSFTSKDSGKSASLQNTSTPEDSNKTIDVDLTSDIDTENEDDDTWNGTSSPKPISKQQSIRSLTENTAFHNFRSASFGKSSQLSNQVENVQIKSNDSSVKSSSSASKENYQTNPSTANTSSVNIEKAEIEKADMKNITDSTLVESPGNESIEIKTSEVVGAKEKRGSRINIFKRLSKSKRGSIAEDEDSFHESSARSSKRNSLTSTPTSSRRNSARRISLQAPPPVINPTPVKFTKEELGIMTANNDLLNELELVTTELASSIRRELKLESQIRKPSQGNSQGTASGVLEKEIREKSKALSDLQDKLTKERRLRFISEEHALLMEHGQTPSPLKLNYEKTELHRQLILKNDLCNQLQDKLNEYQSREDEISNQQMTTKEDTNLLNRYNELLKENAELKLSVVPELEKRLATLETNSQNLSPNRSPNLSPTHLPKNQRVLSLVQNSSFTSFNDSYNEDMNQSEDQFEINSLKKQRDDLREVVTKLNSSHSYEMKLASEKLKMLESRLKEQMSMNEKLRERYGNSSIASSSLNAKGGKLQGFTIVSPTKSLFDD</sequence>
<feature type="coiled-coil region" evidence="1">
    <location>
        <begin position="1011"/>
        <end position="1063"/>
    </location>
</feature>
<feature type="compositionally biased region" description="Polar residues" evidence="2">
    <location>
        <begin position="455"/>
        <end position="481"/>
    </location>
</feature>
<dbReference type="OrthoDB" id="3993678at2759"/>
<feature type="region of interest" description="Disordered" evidence="2">
    <location>
        <begin position="1"/>
        <end position="27"/>
    </location>
</feature>
<feature type="compositionally biased region" description="Polar residues" evidence="2">
    <location>
        <begin position="7"/>
        <end position="17"/>
    </location>
</feature>
<feature type="compositionally biased region" description="Polar residues" evidence="2">
    <location>
        <begin position="744"/>
        <end position="756"/>
    </location>
</feature>
<feature type="region of interest" description="Disordered" evidence="2">
    <location>
        <begin position="956"/>
        <end position="976"/>
    </location>
</feature>
<feature type="region of interest" description="Disordered" evidence="2">
    <location>
        <begin position="116"/>
        <end position="143"/>
    </location>
</feature>
<feature type="region of interest" description="Disordered" evidence="2">
    <location>
        <begin position="722"/>
        <end position="775"/>
    </location>
</feature>
<feature type="region of interest" description="Disordered" evidence="2">
    <location>
        <begin position="371"/>
        <end position="405"/>
    </location>
</feature>
<feature type="region of interest" description="Disordered" evidence="2">
    <location>
        <begin position="450"/>
        <end position="483"/>
    </location>
</feature>
<dbReference type="GeneID" id="18250463"/>
<keyword evidence="1" id="KW-0175">Coiled coil</keyword>
<evidence type="ECO:0000313" key="4">
    <source>
        <dbReference type="Proteomes" id="UP000000707"/>
    </source>
</evidence>
<dbReference type="AlphaFoldDB" id="G3BAS4"/>
<feature type="compositionally biased region" description="Acidic residues" evidence="2">
    <location>
        <begin position="575"/>
        <end position="588"/>
    </location>
</feature>